<keyword evidence="3 8" id="KW-0813">Transport</keyword>
<name>A0A6G3XZ65_9ACTN</name>
<evidence type="ECO:0000256" key="2">
    <source>
        <dbReference type="ARBA" id="ARBA00010892"/>
    </source>
</evidence>
<evidence type="ECO:0000256" key="1">
    <source>
        <dbReference type="ARBA" id="ARBA00004127"/>
    </source>
</evidence>
<dbReference type="EMBL" id="JAAGMN010010095">
    <property type="protein sequence ID" value="NEE23051.1"/>
    <property type="molecule type" value="Genomic_DNA"/>
</dbReference>
<evidence type="ECO:0000256" key="3">
    <source>
        <dbReference type="ARBA" id="ARBA00022448"/>
    </source>
</evidence>
<dbReference type="GO" id="GO:0015099">
    <property type="term" value="F:nickel cation transmembrane transporter activity"/>
    <property type="evidence" value="ECO:0007669"/>
    <property type="project" value="UniProtKB-UniRule"/>
</dbReference>
<feature type="transmembrane region" description="Helical" evidence="8">
    <location>
        <begin position="66"/>
        <end position="83"/>
    </location>
</feature>
<feature type="transmembrane region" description="Helical" evidence="8">
    <location>
        <begin position="37"/>
        <end position="60"/>
    </location>
</feature>
<protein>
    <recommendedName>
        <fullName evidence="8">Nickel/cobalt efflux system</fullName>
    </recommendedName>
</protein>
<evidence type="ECO:0000256" key="4">
    <source>
        <dbReference type="ARBA" id="ARBA00022596"/>
    </source>
</evidence>
<feature type="transmembrane region" description="Helical" evidence="8">
    <location>
        <begin position="227"/>
        <end position="249"/>
    </location>
</feature>
<feature type="region of interest" description="Disordered" evidence="9">
    <location>
        <begin position="1"/>
        <end position="28"/>
    </location>
</feature>
<feature type="transmembrane region" description="Helical" evidence="8">
    <location>
        <begin position="298"/>
        <end position="324"/>
    </location>
</feature>
<dbReference type="PANTHER" id="PTHR31611:SF0">
    <property type="entry name" value="HIGH-AFFINITY NICKEL TRANSPORT PROTEIN NIC1"/>
    <property type="match status" value="1"/>
</dbReference>
<reference evidence="10" key="1">
    <citation type="submission" date="2020-01" db="EMBL/GenBank/DDBJ databases">
        <title>Insect and environment-associated Actinomycetes.</title>
        <authorList>
            <person name="Currrie C."/>
            <person name="Chevrette M."/>
            <person name="Carlson C."/>
            <person name="Stubbendieck R."/>
            <person name="Wendt-Pienkowski E."/>
        </authorList>
    </citation>
    <scope>NUCLEOTIDE SEQUENCE</scope>
    <source>
        <strain evidence="10">SID7499</strain>
    </source>
</reference>
<comment type="similarity">
    <text evidence="2 8">Belongs to the NiCoT transporter (TC 2.A.52) family.</text>
</comment>
<dbReference type="Pfam" id="PF03824">
    <property type="entry name" value="NicO"/>
    <property type="match status" value="1"/>
</dbReference>
<evidence type="ECO:0000256" key="6">
    <source>
        <dbReference type="ARBA" id="ARBA00022989"/>
    </source>
</evidence>
<feature type="transmembrane region" description="Helical" evidence="8">
    <location>
        <begin position="111"/>
        <end position="136"/>
    </location>
</feature>
<dbReference type="GO" id="GO:0012505">
    <property type="term" value="C:endomembrane system"/>
    <property type="evidence" value="ECO:0007669"/>
    <property type="project" value="UniProtKB-SubCell"/>
</dbReference>
<feature type="transmembrane region" description="Helical" evidence="8">
    <location>
        <begin position="255"/>
        <end position="277"/>
    </location>
</feature>
<keyword evidence="5 8" id="KW-0812">Transmembrane</keyword>
<organism evidence="10">
    <name type="scientific">Streptomyces sp. SID7499</name>
    <dbReference type="NCBI Taxonomy" id="2706086"/>
    <lineage>
        <taxon>Bacteria</taxon>
        <taxon>Bacillati</taxon>
        <taxon>Actinomycetota</taxon>
        <taxon>Actinomycetes</taxon>
        <taxon>Kitasatosporales</taxon>
        <taxon>Streptomycetaceae</taxon>
        <taxon>Streptomyces</taxon>
    </lineage>
</organism>
<evidence type="ECO:0000256" key="5">
    <source>
        <dbReference type="ARBA" id="ARBA00022692"/>
    </source>
</evidence>
<feature type="transmembrane region" description="Helical" evidence="8">
    <location>
        <begin position="344"/>
        <end position="364"/>
    </location>
</feature>
<dbReference type="NCBIfam" id="TIGR00802">
    <property type="entry name" value="nico"/>
    <property type="match status" value="1"/>
</dbReference>
<evidence type="ECO:0000256" key="8">
    <source>
        <dbReference type="RuleBase" id="RU362101"/>
    </source>
</evidence>
<gene>
    <name evidence="10" type="ORF">G3M58_93455</name>
</gene>
<sequence length="386" mass="41478">MTAAPESTPRLPAPAPAQRTARHRVRTSMTRREWTRVGGMAAFILALHVIGWFTLVTIVAPQHHAIGTQTFGVGIGVTAYTLGMRHAFDADHIAAIDNTTRKLMGEGQRPLSVGFWFSLGHSSVVFVLAFLLTLGVKTLAGPVRDDGSSLHDVTGLIGTTVSGTFLYLIAGVNLVILAGIWKVFRAMRSGRYDEAALEEQLNNRGLMNRLLGRVTASVSEPWHMYPLGLLFGLGFDTATEVALLVLAGSGAASGLPWYAILCLPVLFAAGMCLLDTVDGSFMNFAYGWAFSKPVRKVYYNLTITGLSVAVALLVGTAELLGLLAERLGLHGPFWDRISGLDLNALGYVVVALFFATWVVALVVWRVGRVEEKWSGDLAGPGRGVSP</sequence>
<proteinExistence type="inferred from homology"/>
<dbReference type="InterPro" id="IPR011541">
    <property type="entry name" value="Ni/Co_transpt_high_affinity"/>
</dbReference>
<dbReference type="PANTHER" id="PTHR31611">
    <property type="entry name" value="HIGH-AFFINITY NICKEL TRANSPORT PROTEIN NIC1"/>
    <property type="match status" value="1"/>
</dbReference>
<evidence type="ECO:0000256" key="7">
    <source>
        <dbReference type="ARBA" id="ARBA00023136"/>
    </source>
</evidence>
<keyword evidence="6 8" id="KW-1133">Transmembrane helix</keyword>
<comment type="caution">
    <text evidence="10">The sequence shown here is derived from an EMBL/GenBank/DDBJ whole genome shotgun (WGS) entry which is preliminary data.</text>
</comment>
<accession>A0A6G3XZ65</accession>
<comment type="subcellular location">
    <subcellularLocation>
        <location evidence="8">Cell membrane</location>
        <topology evidence="8">Multi-pass membrane protein</topology>
    </subcellularLocation>
    <subcellularLocation>
        <location evidence="1">Endomembrane system</location>
        <topology evidence="1">Multi-pass membrane protein</topology>
    </subcellularLocation>
</comment>
<keyword evidence="4" id="KW-0533">Nickel</keyword>
<dbReference type="AlphaFoldDB" id="A0A6G3XZ65"/>
<feature type="transmembrane region" description="Helical" evidence="8">
    <location>
        <begin position="156"/>
        <end position="181"/>
    </location>
</feature>
<keyword evidence="7 8" id="KW-0472">Membrane</keyword>
<evidence type="ECO:0000256" key="9">
    <source>
        <dbReference type="SAM" id="MobiDB-lite"/>
    </source>
</evidence>
<evidence type="ECO:0000313" key="10">
    <source>
        <dbReference type="EMBL" id="NEE23051.1"/>
    </source>
</evidence>
<dbReference type="GO" id="GO:0005886">
    <property type="term" value="C:plasma membrane"/>
    <property type="evidence" value="ECO:0007669"/>
    <property type="project" value="UniProtKB-SubCell"/>
</dbReference>
<dbReference type="InterPro" id="IPR004688">
    <property type="entry name" value="Ni/Co_transpt"/>
</dbReference>